<dbReference type="Pfam" id="PF06230">
    <property type="entry name" value="LpxI_C"/>
    <property type="match status" value="1"/>
</dbReference>
<dbReference type="InterPro" id="IPR041255">
    <property type="entry name" value="LpxI_N"/>
</dbReference>
<accession>A0A916ZD70</accession>
<keyword evidence="4" id="KW-1185">Reference proteome</keyword>
<feature type="domain" description="LpxI N-terminal" evidence="2">
    <location>
        <begin position="16"/>
        <end position="145"/>
    </location>
</feature>
<dbReference type="Pfam" id="PF17930">
    <property type="entry name" value="LpxI_N"/>
    <property type="match status" value="1"/>
</dbReference>
<sequence length="294" mass="31006">MPPAAPLRPRATGEPLGIAGGGGSLPRVVADAAAANGWSPHLLGVGDGLATDWSPYPSRRMPWGQLGDGLAWLRDKGAHRLVLCGTISVRPDFRSIFPSIRTLLMLPQILSVVRGGDDSLLRAATRAFEARGFEVVGVQEIVPALLAPAGRIAGPAATVADEAAIERGFGAAAMLGALDIGQAAVASAERVIALEAIEGTREMLKRVADLHRRGRIGRSERCVLVKRCKPGQDRRLDLPSIGAATVEEAANAGLSGIAISAGEALMLDYDDLRRMADARRIFVIGYESETRDQP</sequence>
<dbReference type="InterPro" id="IPR010415">
    <property type="entry name" value="LpxI_C"/>
</dbReference>
<evidence type="ECO:0008006" key="5">
    <source>
        <dbReference type="Google" id="ProtNLM"/>
    </source>
</evidence>
<organism evidence="3 4">
    <name type="scientific">Aureimonas endophytica</name>
    <dbReference type="NCBI Taxonomy" id="2027858"/>
    <lineage>
        <taxon>Bacteria</taxon>
        <taxon>Pseudomonadati</taxon>
        <taxon>Pseudomonadota</taxon>
        <taxon>Alphaproteobacteria</taxon>
        <taxon>Hyphomicrobiales</taxon>
        <taxon>Aurantimonadaceae</taxon>
        <taxon>Aureimonas</taxon>
    </lineage>
</organism>
<dbReference type="EMBL" id="BMIQ01000001">
    <property type="protein sequence ID" value="GGD89362.1"/>
    <property type="molecule type" value="Genomic_DNA"/>
</dbReference>
<dbReference type="Gene3D" id="3.40.50.20">
    <property type="match status" value="1"/>
</dbReference>
<feature type="domain" description="LpxI C-terminal" evidence="1">
    <location>
        <begin position="149"/>
        <end position="284"/>
    </location>
</feature>
<dbReference type="PANTHER" id="PTHR39962">
    <property type="entry name" value="BLL4848 PROTEIN"/>
    <property type="match status" value="1"/>
</dbReference>
<dbReference type="AlphaFoldDB" id="A0A916ZD70"/>
<evidence type="ECO:0000313" key="4">
    <source>
        <dbReference type="Proteomes" id="UP000644699"/>
    </source>
</evidence>
<dbReference type="PANTHER" id="PTHR39962:SF1">
    <property type="entry name" value="LPXI FAMILY PROTEIN"/>
    <property type="match status" value="1"/>
</dbReference>
<dbReference type="Gene3D" id="3.40.140.80">
    <property type="match status" value="1"/>
</dbReference>
<reference evidence="3" key="1">
    <citation type="journal article" date="2014" name="Int. J. Syst. Evol. Microbiol.">
        <title>Complete genome sequence of Corynebacterium casei LMG S-19264T (=DSM 44701T), isolated from a smear-ripened cheese.</title>
        <authorList>
            <consortium name="US DOE Joint Genome Institute (JGI-PGF)"/>
            <person name="Walter F."/>
            <person name="Albersmeier A."/>
            <person name="Kalinowski J."/>
            <person name="Ruckert C."/>
        </authorList>
    </citation>
    <scope>NUCLEOTIDE SEQUENCE</scope>
    <source>
        <strain evidence="3">CGMCC 1.15367</strain>
    </source>
</reference>
<evidence type="ECO:0000259" key="1">
    <source>
        <dbReference type="Pfam" id="PF06230"/>
    </source>
</evidence>
<dbReference type="InterPro" id="IPR053174">
    <property type="entry name" value="LpxI"/>
</dbReference>
<dbReference type="Proteomes" id="UP000644699">
    <property type="component" value="Unassembled WGS sequence"/>
</dbReference>
<dbReference type="InterPro" id="IPR043167">
    <property type="entry name" value="LpxI_C_sf"/>
</dbReference>
<gene>
    <name evidence="3" type="ORF">GCM10011390_05200</name>
</gene>
<dbReference type="RefSeq" id="WP_188906649.1">
    <property type="nucleotide sequence ID" value="NZ_BMIQ01000001.1"/>
</dbReference>
<comment type="caution">
    <text evidence="3">The sequence shown here is derived from an EMBL/GenBank/DDBJ whole genome shotgun (WGS) entry which is preliminary data.</text>
</comment>
<name>A0A916ZD70_9HYPH</name>
<reference evidence="3" key="2">
    <citation type="submission" date="2020-09" db="EMBL/GenBank/DDBJ databases">
        <authorList>
            <person name="Sun Q."/>
            <person name="Zhou Y."/>
        </authorList>
    </citation>
    <scope>NUCLEOTIDE SEQUENCE</scope>
    <source>
        <strain evidence="3">CGMCC 1.15367</strain>
    </source>
</reference>
<protein>
    <recommendedName>
        <fullName evidence="5">DUF1009 domain-containing protein</fullName>
    </recommendedName>
</protein>
<evidence type="ECO:0000259" key="2">
    <source>
        <dbReference type="Pfam" id="PF17930"/>
    </source>
</evidence>
<evidence type="ECO:0000313" key="3">
    <source>
        <dbReference type="EMBL" id="GGD89362.1"/>
    </source>
</evidence>
<proteinExistence type="predicted"/>